<keyword evidence="1" id="KW-0472">Membrane</keyword>
<dbReference type="AlphaFoldDB" id="A1ZLH0"/>
<keyword evidence="1" id="KW-1133">Transmembrane helix</keyword>
<sequence>MPWQLYLNAYTLGLDKNKVGLTLILCEYFQYYLLIISITFWLYAIYFKVKSLQPFYNACMISQYQF</sequence>
<reference evidence="2 3" key="1">
    <citation type="submission" date="2007-01" db="EMBL/GenBank/DDBJ databases">
        <authorList>
            <person name="Haygood M."/>
            <person name="Podell S."/>
            <person name="Anderson C."/>
            <person name="Hopkinson B."/>
            <person name="Roe K."/>
            <person name="Barbeau K."/>
            <person name="Gaasterland T."/>
            <person name="Ferriera S."/>
            <person name="Johnson J."/>
            <person name="Kravitz S."/>
            <person name="Beeson K."/>
            <person name="Sutton G."/>
            <person name="Rogers Y.-H."/>
            <person name="Friedman R."/>
            <person name="Frazier M."/>
            <person name="Venter J.C."/>
        </authorList>
    </citation>
    <scope>NUCLEOTIDE SEQUENCE [LARGE SCALE GENOMIC DNA]</scope>
    <source>
        <strain evidence="2 3">ATCC 23134</strain>
    </source>
</reference>
<dbReference type="Proteomes" id="UP000004095">
    <property type="component" value="Unassembled WGS sequence"/>
</dbReference>
<evidence type="ECO:0000256" key="1">
    <source>
        <dbReference type="SAM" id="Phobius"/>
    </source>
</evidence>
<comment type="caution">
    <text evidence="2">The sequence shown here is derived from an EMBL/GenBank/DDBJ whole genome shotgun (WGS) entry which is preliminary data.</text>
</comment>
<keyword evidence="1" id="KW-0812">Transmembrane</keyword>
<feature type="transmembrane region" description="Helical" evidence="1">
    <location>
        <begin position="29"/>
        <end position="47"/>
    </location>
</feature>
<evidence type="ECO:0000313" key="2">
    <source>
        <dbReference type="EMBL" id="EAY28724.1"/>
    </source>
</evidence>
<keyword evidence="3" id="KW-1185">Reference proteome</keyword>
<dbReference type="EMBL" id="AAWS01000014">
    <property type="protein sequence ID" value="EAY28724.1"/>
    <property type="molecule type" value="Genomic_DNA"/>
</dbReference>
<protein>
    <submittedName>
        <fullName evidence="2">Uncharacterized protein</fullName>
    </submittedName>
</protein>
<accession>A1ZLH0</accession>
<evidence type="ECO:0000313" key="3">
    <source>
        <dbReference type="Proteomes" id="UP000004095"/>
    </source>
</evidence>
<proteinExistence type="predicted"/>
<organism evidence="2 3">
    <name type="scientific">Microscilla marina ATCC 23134</name>
    <dbReference type="NCBI Taxonomy" id="313606"/>
    <lineage>
        <taxon>Bacteria</taxon>
        <taxon>Pseudomonadati</taxon>
        <taxon>Bacteroidota</taxon>
        <taxon>Cytophagia</taxon>
        <taxon>Cytophagales</taxon>
        <taxon>Microscillaceae</taxon>
        <taxon>Microscilla</taxon>
    </lineage>
</organism>
<name>A1ZLH0_MICM2</name>
<gene>
    <name evidence="2" type="ORF">M23134_07822</name>
</gene>